<dbReference type="HOGENOM" id="CLU_2191173_0_0_2"/>
<accession>A3MWG6</accession>
<dbReference type="Gene3D" id="2.30.30.140">
    <property type="match status" value="1"/>
</dbReference>
<sequence length="115" mass="12865">MCWAVPAVVQKIEGDTVWVDIGDGVPRPAVLGISDARVSPGDFVLVHAGVVISVLDFNAIEEFKKNYVELFTELAAASGEDVEKVREEVEKSFEEWLKTARERALEKQQNQYAVW</sequence>
<protein>
    <recommendedName>
        <fullName evidence="4">Hydrogenase assembly chaperone hypC/hupF</fullName>
    </recommendedName>
</protein>
<gene>
    <name evidence="2" type="ordered locus">Pcal_1565</name>
</gene>
<dbReference type="AlphaFoldDB" id="A3MWG6"/>
<dbReference type="Proteomes" id="UP000001431">
    <property type="component" value="Chromosome"/>
</dbReference>
<dbReference type="eggNOG" id="arCOG04427">
    <property type="taxonomic scope" value="Archaea"/>
</dbReference>
<organism evidence="2 3">
    <name type="scientific">Pyrobaculum calidifontis (strain DSM 21063 / JCM 11548 / VA1)</name>
    <dbReference type="NCBI Taxonomy" id="410359"/>
    <lineage>
        <taxon>Archaea</taxon>
        <taxon>Thermoproteota</taxon>
        <taxon>Thermoprotei</taxon>
        <taxon>Thermoproteales</taxon>
        <taxon>Thermoproteaceae</taxon>
        <taxon>Pyrobaculum</taxon>
    </lineage>
</organism>
<dbReference type="Pfam" id="PF01455">
    <property type="entry name" value="HupF_HypC"/>
    <property type="match status" value="1"/>
</dbReference>
<evidence type="ECO:0000313" key="2">
    <source>
        <dbReference type="EMBL" id="ABO08983.1"/>
    </source>
</evidence>
<dbReference type="STRING" id="410359.Pcal_1565"/>
<dbReference type="RefSeq" id="WP_011850241.1">
    <property type="nucleotide sequence ID" value="NC_009073.1"/>
</dbReference>
<proteinExistence type="inferred from homology"/>
<keyword evidence="3" id="KW-1185">Reference proteome</keyword>
<evidence type="ECO:0000256" key="1">
    <source>
        <dbReference type="ARBA" id="ARBA00006018"/>
    </source>
</evidence>
<dbReference type="KEGG" id="pcl:Pcal_1565"/>
<dbReference type="GeneID" id="4908282"/>
<evidence type="ECO:0008006" key="4">
    <source>
        <dbReference type="Google" id="ProtNLM"/>
    </source>
</evidence>
<comment type="similarity">
    <text evidence="1">Belongs to the HupF/HypC family.</text>
</comment>
<reference evidence="2" key="1">
    <citation type="submission" date="2007-02" db="EMBL/GenBank/DDBJ databases">
        <title>Complete sequence of Pyrobaculum calidifontis JCM 11548.</title>
        <authorList>
            <consortium name="US DOE Joint Genome Institute"/>
            <person name="Copeland A."/>
            <person name="Lucas S."/>
            <person name="Lapidus A."/>
            <person name="Barry K."/>
            <person name="Glavina del Rio T."/>
            <person name="Dalin E."/>
            <person name="Tice H."/>
            <person name="Pitluck S."/>
            <person name="Chain P."/>
            <person name="Malfatti S."/>
            <person name="Shin M."/>
            <person name="Vergez L."/>
            <person name="Schmutz J."/>
            <person name="Larimer F."/>
            <person name="Land M."/>
            <person name="Hauser L."/>
            <person name="Kyrpides N."/>
            <person name="Mikhailova N."/>
            <person name="Cozen A.E."/>
            <person name="Fitz-Gibbon S.T."/>
            <person name="House C.H."/>
            <person name="Saltikov C."/>
            <person name="Lowe T.M."/>
            <person name="Richardson P."/>
        </authorList>
    </citation>
    <scope>NUCLEOTIDE SEQUENCE [LARGE SCALE GENOMIC DNA]</scope>
    <source>
        <strain evidence="2">JCM 11548</strain>
    </source>
</reference>
<dbReference type="EMBL" id="CP000561">
    <property type="protein sequence ID" value="ABO08983.1"/>
    <property type="molecule type" value="Genomic_DNA"/>
</dbReference>
<dbReference type="InterPro" id="IPR001109">
    <property type="entry name" value="Hydrogenase_HupF/HypC"/>
</dbReference>
<dbReference type="OrthoDB" id="43695at2157"/>
<name>A3MWG6_PYRCJ</name>
<evidence type="ECO:0000313" key="3">
    <source>
        <dbReference type="Proteomes" id="UP000001431"/>
    </source>
</evidence>
<dbReference type="SUPFAM" id="SSF159127">
    <property type="entry name" value="HupF/HypC-like"/>
    <property type="match status" value="1"/>
</dbReference>